<dbReference type="SMART" id="SM00481">
    <property type="entry name" value="POLIIIAc"/>
    <property type="match status" value="1"/>
</dbReference>
<dbReference type="GO" id="GO:0004534">
    <property type="term" value="F:5'-3' RNA exonuclease activity"/>
    <property type="evidence" value="ECO:0007669"/>
    <property type="project" value="TreeGrafter"/>
</dbReference>
<accession>A0A916ZHA1</accession>
<dbReference type="RefSeq" id="WP_188998719.1">
    <property type="nucleotide sequence ID" value="NZ_BMHP01000008.1"/>
</dbReference>
<gene>
    <name evidence="2" type="ORF">GCM10010911_63040</name>
</gene>
<dbReference type="Gene3D" id="3.20.20.140">
    <property type="entry name" value="Metal-dependent hydrolases"/>
    <property type="match status" value="1"/>
</dbReference>
<sequence length="437" mass="48620">MAEVYKRGSAQAETLQLTRERFIVKEEEQTYIAVPFELMGDGYERIEIRYSYDKQAAGSVVDIGLKSPERIVGWSGGARNSFFVGLEKATPGYLAGPIASGMWAVLLGAYRIPEAGCRVTVEITAVPARGRWLKGDLHMHTVHSDGSYTPAEVISLCSGRGLDFIALTDHNTASQNRFSLSADERLLIIPGVELTSYKGHANLLGQPDALHDFRVLTPETAASELWQARDKGAFISLNHPFCDNCPWELGFDVPYDAIEVWNGPWRELNEKAVQWWQEQLGKGERIVALGGSDTHRADRFVRHGRPAVSIWTMSDTVQGLLDGMRQGRVVLSFDPEETFITLSSGEYGIGDSFTPASPEAAVPLRIEASALKADQVSLWSDQGVEAQWTTDNEQAVFDFEGASDRLFYRVEARRYMEDIDRTIMTCLTNPLYIGRTL</sequence>
<proteinExistence type="predicted"/>
<feature type="domain" description="Polymerase/histidinol phosphatase N-terminal" evidence="1">
    <location>
        <begin position="135"/>
        <end position="198"/>
    </location>
</feature>
<dbReference type="NCBIfam" id="NF038032">
    <property type="entry name" value="CehA_McbA_metalo"/>
    <property type="match status" value="1"/>
</dbReference>
<dbReference type="PANTHER" id="PTHR42924:SF3">
    <property type="entry name" value="POLYMERASE_HISTIDINOL PHOSPHATASE N-TERMINAL DOMAIN-CONTAINING PROTEIN"/>
    <property type="match status" value="1"/>
</dbReference>
<dbReference type="PANTHER" id="PTHR42924">
    <property type="entry name" value="EXONUCLEASE"/>
    <property type="match status" value="1"/>
</dbReference>
<reference evidence="2" key="2">
    <citation type="submission" date="2020-09" db="EMBL/GenBank/DDBJ databases">
        <authorList>
            <person name="Sun Q."/>
            <person name="Zhou Y."/>
        </authorList>
    </citation>
    <scope>NUCLEOTIDE SEQUENCE</scope>
    <source>
        <strain evidence="2">CGMCC 1.15178</strain>
    </source>
</reference>
<protein>
    <submittedName>
        <fullName evidence="2">Phosphoesterase</fullName>
    </submittedName>
</protein>
<dbReference type="EMBL" id="BMHP01000008">
    <property type="protein sequence ID" value="GGD95776.1"/>
    <property type="molecule type" value="Genomic_DNA"/>
</dbReference>
<reference evidence="2" key="1">
    <citation type="journal article" date="2014" name="Int. J. Syst. Evol. Microbiol.">
        <title>Complete genome sequence of Corynebacterium casei LMG S-19264T (=DSM 44701T), isolated from a smear-ripened cheese.</title>
        <authorList>
            <consortium name="US DOE Joint Genome Institute (JGI-PGF)"/>
            <person name="Walter F."/>
            <person name="Albersmeier A."/>
            <person name="Kalinowski J."/>
            <person name="Ruckert C."/>
        </authorList>
    </citation>
    <scope>NUCLEOTIDE SEQUENCE</scope>
    <source>
        <strain evidence="2">CGMCC 1.15178</strain>
    </source>
</reference>
<dbReference type="InterPro" id="IPR052018">
    <property type="entry name" value="PHP_domain"/>
</dbReference>
<dbReference type="InterPro" id="IPR003141">
    <property type="entry name" value="Pol/His_phosphatase_N"/>
</dbReference>
<keyword evidence="3" id="KW-1185">Reference proteome</keyword>
<comment type="caution">
    <text evidence="2">The sequence shown here is derived from an EMBL/GenBank/DDBJ whole genome shotgun (WGS) entry which is preliminary data.</text>
</comment>
<dbReference type="SUPFAM" id="SSF89550">
    <property type="entry name" value="PHP domain-like"/>
    <property type="match status" value="1"/>
</dbReference>
<evidence type="ECO:0000313" key="3">
    <source>
        <dbReference type="Proteomes" id="UP000612456"/>
    </source>
</evidence>
<evidence type="ECO:0000313" key="2">
    <source>
        <dbReference type="EMBL" id="GGD95776.1"/>
    </source>
</evidence>
<dbReference type="Proteomes" id="UP000612456">
    <property type="component" value="Unassembled WGS sequence"/>
</dbReference>
<name>A0A916ZHA1_9BACL</name>
<organism evidence="2 3">
    <name type="scientific">Paenibacillus nasutitermitis</name>
    <dbReference type="NCBI Taxonomy" id="1652958"/>
    <lineage>
        <taxon>Bacteria</taxon>
        <taxon>Bacillati</taxon>
        <taxon>Bacillota</taxon>
        <taxon>Bacilli</taxon>
        <taxon>Bacillales</taxon>
        <taxon>Paenibacillaceae</taxon>
        <taxon>Paenibacillus</taxon>
    </lineage>
</organism>
<dbReference type="CDD" id="cd07432">
    <property type="entry name" value="PHP_HisPPase"/>
    <property type="match status" value="1"/>
</dbReference>
<evidence type="ECO:0000259" key="1">
    <source>
        <dbReference type="SMART" id="SM00481"/>
    </source>
</evidence>
<dbReference type="InterPro" id="IPR016195">
    <property type="entry name" value="Pol/histidinol_Pase-like"/>
</dbReference>
<dbReference type="GO" id="GO:0035312">
    <property type="term" value="F:5'-3' DNA exonuclease activity"/>
    <property type="evidence" value="ECO:0007669"/>
    <property type="project" value="TreeGrafter"/>
</dbReference>
<dbReference type="AlphaFoldDB" id="A0A916ZHA1"/>